<dbReference type="EMBL" id="FJUW01000072">
    <property type="protein sequence ID" value="CZT12479.1"/>
    <property type="molecule type" value="Genomic_DNA"/>
</dbReference>
<dbReference type="AlphaFoldDB" id="A0A1E1LRK2"/>
<keyword evidence="2" id="KW-1185">Reference proteome</keyword>
<evidence type="ECO:0000313" key="2">
    <source>
        <dbReference type="Proteomes" id="UP000178129"/>
    </source>
</evidence>
<dbReference type="InParanoid" id="A0A1E1LRK2"/>
<name>A0A1E1LRK2_9HELO</name>
<accession>A0A1E1LRK2</accession>
<protein>
    <submittedName>
        <fullName evidence="1">Uncharacterized protein</fullName>
    </submittedName>
</protein>
<comment type="caution">
    <text evidence="1">The sequence shown here is derived from an EMBL/GenBank/DDBJ whole genome shotgun (WGS) entry which is preliminary data.</text>
</comment>
<sequence length="36" mass="4189">MTFSFVPILQASAGARELFSDYQVTFPVMNREKRNH</sequence>
<dbReference type="Proteomes" id="UP000178129">
    <property type="component" value="Unassembled WGS sequence"/>
</dbReference>
<organism evidence="1 2">
    <name type="scientific">Rhynchosporium graminicola</name>
    <dbReference type="NCBI Taxonomy" id="2792576"/>
    <lineage>
        <taxon>Eukaryota</taxon>
        <taxon>Fungi</taxon>
        <taxon>Dikarya</taxon>
        <taxon>Ascomycota</taxon>
        <taxon>Pezizomycotina</taxon>
        <taxon>Leotiomycetes</taxon>
        <taxon>Helotiales</taxon>
        <taxon>Ploettnerulaceae</taxon>
        <taxon>Rhynchosporium</taxon>
    </lineage>
</organism>
<gene>
    <name evidence="1" type="ORF">RCO7_14066</name>
</gene>
<evidence type="ECO:0000313" key="1">
    <source>
        <dbReference type="EMBL" id="CZT12479.1"/>
    </source>
</evidence>
<reference evidence="2" key="1">
    <citation type="submission" date="2016-03" db="EMBL/GenBank/DDBJ databases">
        <authorList>
            <person name="Ploux O."/>
        </authorList>
    </citation>
    <scope>NUCLEOTIDE SEQUENCE [LARGE SCALE GENOMIC DNA]</scope>
    <source>
        <strain evidence="2">UK7</strain>
    </source>
</reference>
<proteinExistence type="predicted"/>